<dbReference type="EMBL" id="JAWZSR010000014">
    <property type="protein sequence ID" value="MDX8047509.1"/>
    <property type="molecule type" value="Genomic_DNA"/>
</dbReference>
<organism evidence="1 2">
    <name type="scientific">Gracilibacillus pellucidus</name>
    <dbReference type="NCBI Taxonomy" id="3095368"/>
    <lineage>
        <taxon>Bacteria</taxon>
        <taxon>Bacillati</taxon>
        <taxon>Bacillota</taxon>
        <taxon>Bacilli</taxon>
        <taxon>Bacillales</taxon>
        <taxon>Bacillaceae</taxon>
        <taxon>Gracilibacillus</taxon>
    </lineage>
</organism>
<evidence type="ECO:0000313" key="1">
    <source>
        <dbReference type="EMBL" id="MDX8047509.1"/>
    </source>
</evidence>
<dbReference type="Proteomes" id="UP001277972">
    <property type="component" value="Unassembled WGS sequence"/>
</dbReference>
<gene>
    <name evidence="1" type="ORF">SH601_16200</name>
</gene>
<comment type="caution">
    <text evidence="1">The sequence shown here is derived from an EMBL/GenBank/DDBJ whole genome shotgun (WGS) entry which is preliminary data.</text>
</comment>
<keyword evidence="1" id="KW-0489">Methyltransferase</keyword>
<keyword evidence="1" id="KW-0808">Transferase</keyword>
<protein>
    <submittedName>
        <fullName evidence="1">Methyltransferase domain-containing protein</fullName>
    </submittedName>
</protein>
<accession>A0ACC6M958</accession>
<proteinExistence type="predicted"/>
<evidence type="ECO:0000313" key="2">
    <source>
        <dbReference type="Proteomes" id="UP001277972"/>
    </source>
</evidence>
<name>A0ACC6M958_9BACI</name>
<reference evidence="1" key="1">
    <citation type="submission" date="2023-11" db="EMBL/GenBank/DDBJ databases">
        <title>Gracilibacillus pellucida a moderately halophilic bacterium isolated from saline soil in Xinjiang province.</title>
        <authorList>
            <person name="Zhang Z."/>
            <person name="Tan F."/>
            <person name="Wang Y."/>
            <person name="Xia M."/>
        </authorList>
    </citation>
    <scope>NUCLEOTIDE SEQUENCE</scope>
    <source>
        <strain evidence="1">S3-1-1</strain>
    </source>
</reference>
<sequence>MDLWSSALYDERHKFVSALGMGMMELLSPKEGEKIIDVGCGTGDLAKEIKDTGANVIGIDRSANMIEKAKNKYANLPFQTMDVYDMDFSQEFDAVFSNATLHWVIKPRKALERFYESLKVGGRFVTEFGGKDNVLNIRNAIQVSYQELFPTYDSLREPWYFPSIGKYTSLMEEIGFTVHYARFFTRPTPLEGDGGLRNWMQMFAIEMLAHLDEEERGQLMKRVEDKLRPMLYQNGQWLADYCRIQVVAYKK</sequence>
<keyword evidence="2" id="KW-1185">Reference proteome</keyword>